<sequence>MIGIYGCRTHRSIPVASLGPEPPDCVLDVDLAPITQNTAVRAPRYAPYTQRISQRWNVA</sequence>
<proteinExistence type="predicted"/>
<evidence type="ECO:0000313" key="1">
    <source>
        <dbReference type="EMBL" id="EFA22405.1"/>
    </source>
</evidence>
<dbReference type="EMBL" id="ABXB03000004">
    <property type="protein sequence ID" value="EFA22405.1"/>
    <property type="molecule type" value="Genomic_DNA"/>
</dbReference>
<name>D1NWB9_9BIFI</name>
<accession>D1NWB9</accession>
<dbReference type="AlphaFoldDB" id="D1NWB9"/>
<dbReference type="STRING" id="561180.BIFGAL_04168"/>
<evidence type="ECO:0000313" key="2">
    <source>
        <dbReference type="Proteomes" id="UP000003656"/>
    </source>
</evidence>
<reference evidence="1 2" key="1">
    <citation type="submission" date="2009-11" db="EMBL/GenBank/DDBJ databases">
        <authorList>
            <person name="Weinstock G."/>
            <person name="Sodergren E."/>
            <person name="Clifton S."/>
            <person name="Fulton L."/>
            <person name="Fulton B."/>
            <person name="Courtney L."/>
            <person name="Fronick C."/>
            <person name="Harrison M."/>
            <person name="Strong C."/>
            <person name="Farmer C."/>
            <person name="Delahaunty K."/>
            <person name="Markovic C."/>
            <person name="Hall O."/>
            <person name="Minx P."/>
            <person name="Tomlinson C."/>
            <person name="Mitreva M."/>
            <person name="Nelson J."/>
            <person name="Hou S."/>
            <person name="Wollam A."/>
            <person name="Pepin K.H."/>
            <person name="Johnson M."/>
            <person name="Bhonagiri V."/>
            <person name="Nash W.E."/>
            <person name="Warren W."/>
            <person name="Chinwalla A."/>
            <person name="Mardis E.R."/>
            <person name="Wilson R.K."/>
        </authorList>
    </citation>
    <scope>NUCLEOTIDE SEQUENCE [LARGE SCALE GENOMIC DNA]</scope>
    <source>
        <strain evidence="1 2">DSM 20093</strain>
    </source>
</reference>
<gene>
    <name evidence="1" type="ORF">BIFGAL_04168</name>
</gene>
<comment type="caution">
    <text evidence="1">The sequence shown here is derived from an EMBL/GenBank/DDBJ whole genome shotgun (WGS) entry which is preliminary data.</text>
</comment>
<dbReference type="Proteomes" id="UP000003656">
    <property type="component" value="Unassembled WGS sequence"/>
</dbReference>
<protein>
    <submittedName>
        <fullName evidence="1">Uncharacterized protein</fullName>
    </submittedName>
</protein>
<organism evidence="1 2">
    <name type="scientific">Bifidobacterium gallicum DSM 20093 = LMG 11596</name>
    <dbReference type="NCBI Taxonomy" id="561180"/>
    <lineage>
        <taxon>Bacteria</taxon>
        <taxon>Bacillati</taxon>
        <taxon>Actinomycetota</taxon>
        <taxon>Actinomycetes</taxon>
        <taxon>Bifidobacteriales</taxon>
        <taxon>Bifidobacteriaceae</taxon>
        <taxon>Bifidobacterium</taxon>
    </lineage>
</organism>